<feature type="transmembrane region" description="Helical" evidence="7">
    <location>
        <begin position="413"/>
        <end position="431"/>
    </location>
</feature>
<dbReference type="Proteomes" id="UP000683575">
    <property type="component" value="Chromosome"/>
</dbReference>
<dbReference type="InterPro" id="IPR025857">
    <property type="entry name" value="MacB_PCD"/>
</dbReference>
<keyword evidence="4 7" id="KW-0812">Transmembrane</keyword>
<dbReference type="AlphaFoldDB" id="A0A975T0B7"/>
<evidence type="ECO:0000256" key="5">
    <source>
        <dbReference type="ARBA" id="ARBA00022989"/>
    </source>
</evidence>
<evidence type="ECO:0000313" key="11">
    <source>
        <dbReference type="Proteomes" id="UP000683575"/>
    </source>
</evidence>
<evidence type="ECO:0000259" key="8">
    <source>
        <dbReference type="Pfam" id="PF02687"/>
    </source>
</evidence>
<dbReference type="GO" id="GO:0098797">
    <property type="term" value="C:plasma membrane protein complex"/>
    <property type="evidence" value="ECO:0007669"/>
    <property type="project" value="TreeGrafter"/>
</dbReference>
<name>A0A975T0B7_9ACTN</name>
<keyword evidence="5 7" id="KW-1133">Transmembrane helix</keyword>
<feature type="transmembrane region" description="Helical" evidence="7">
    <location>
        <begin position="495"/>
        <end position="514"/>
    </location>
</feature>
<feature type="domain" description="MacB-like periplasmic core" evidence="9">
    <location>
        <begin position="494"/>
        <end position="690"/>
    </location>
</feature>
<sequence>MLKMTWRNLVARKVRLALSATAVVLGVAFVAGSFIFTDAMGDAFDGIIEGSTADVEVAFKGAGDFGSEQDARTLPVSVVDRLDQLPEVGSVHPSVQLESVYVIGRNKKVVGGNGPPGLAFNYSGATNLAGRPIITLSSGALPSKAGQVALDVDTARKAGYGVGDTVTLVTPGDPPTLEAEVVGLVEFGSGGLNGATLTLFDVGAMQDLFLGGRDVYSAVSLTAAPGVTQTQLAAAAQRVLPPDVVARTGDAVVKKNKATLDTILGFLNTFLLVFAGVALVVGIYLIINTFSILVAQRSRDLALLRALGASRRQVNVSVLTEALVVGLFGSTLGLGAGYLLARGLQLLFGAVGFDLSRATFPVNLRTVVASYGVGVLVTMLAAYLPARRASSIPPVAALRDDVALPEASLRRRVLVGFLLVLVGVGGMVAGFSRSGNLGLSLIGGGMLAILVGVSLLSPWVGRPLTRLFELVYRRAFGTVGTLAAQNSLRNPRRTAATASALMIGLTLVALMSILGQSATASTDAAVKRTLTSQFVVSNVVGTPFSTSVARQIRRVDGVRDVAEFRTAGAEIKGDRAFVGAIDARSLGLALALPVEQGSMLALRPGTLAVNEQSAQRRGIRLGDVVPVKFQAATVRLKVVATFGASGVLPTSYIVTPDTFVKGGLKPLDSLLFVTKDDSADADAVRRQVDKITAGLPTVTVKDPGQYAEEQRQQVNLFLAFIYALLGLAVVIAVLGIINTLALSVIERTREVGLLRAVGLSRRQLRLMVRLEAVVVSVLGAVLGVTMGLVFGVALQRAIADQGIDVLSIPWLQLVIFVALAAVAGVLAAVLPARRAARLDVLTAIGAD</sequence>
<evidence type="ECO:0000256" key="4">
    <source>
        <dbReference type="ARBA" id="ARBA00022692"/>
    </source>
</evidence>
<evidence type="ECO:0000256" key="2">
    <source>
        <dbReference type="ARBA" id="ARBA00005236"/>
    </source>
</evidence>
<dbReference type="RefSeq" id="WP_216941129.1">
    <property type="nucleotide sequence ID" value="NZ_CP077062.1"/>
</dbReference>
<keyword evidence="11" id="KW-1185">Reference proteome</keyword>
<dbReference type="InterPro" id="IPR051447">
    <property type="entry name" value="Lipoprotein-release_system"/>
</dbReference>
<dbReference type="Pfam" id="PF12704">
    <property type="entry name" value="MacB_PCD"/>
    <property type="match status" value="2"/>
</dbReference>
<comment type="subcellular location">
    <subcellularLocation>
        <location evidence="1">Cell membrane</location>
        <topology evidence="1">Multi-pass membrane protein</topology>
    </subcellularLocation>
</comment>
<reference evidence="10" key="1">
    <citation type="submission" date="2021-06" db="EMBL/GenBank/DDBJ databases">
        <title>Complete genome sequence of Nocardioides sp. G188.</title>
        <authorList>
            <person name="Im W.-T."/>
        </authorList>
    </citation>
    <scope>NUCLEOTIDE SEQUENCE</scope>
    <source>
        <strain evidence="10">G188</strain>
    </source>
</reference>
<evidence type="ECO:0000256" key="1">
    <source>
        <dbReference type="ARBA" id="ARBA00004651"/>
    </source>
</evidence>
<dbReference type="KEGG" id="nps:KRR39_05720"/>
<accession>A0A975T0B7</accession>
<feature type="domain" description="MacB-like periplasmic core" evidence="9">
    <location>
        <begin position="17"/>
        <end position="238"/>
    </location>
</feature>
<feature type="transmembrane region" description="Helical" evidence="7">
    <location>
        <begin position="360"/>
        <end position="384"/>
    </location>
</feature>
<feature type="domain" description="ABC3 transporter permease C-terminal" evidence="8">
    <location>
        <begin position="273"/>
        <end position="394"/>
    </location>
</feature>
<dbReference type="EMBL" id="CP077062">
    <property type="protein sequence ID" value="QWZ09283.1"/>
    <property type="molecule type" value="Genomic_DNA"/>
</dbReference>
<proteinExistence type="inferred from homology"/>
<feature type="transmembrane region" description="Helical" evidence="7">
    <location>
        <begin position="270"/>
        <end position="295"/>
    </location>
</feature>
<dbReference type="Pfam" id="PF02687">
    <property type="entry name" value="FtsX"/>
    <property type="match status" value="2"/>
</dbReference>
<feature type="transmembrane region" description="Helical" evidence="7">
    <location>
        <begin position="437"/>
        <end position="460"/>
    </location>
</feature>
<keyword evidence="3" id="KW-1003">Cell membrane</keyword>
<gene>
    <name evidence="10" type="ORF">KRR39_05720</name>
</gene>
<feature type="transmembrane region" description="Helical" evidence="7">
    <location>
        <begin position="316"/>
        <end position="340"/>
    </location>
</feature>
<evidence type="ECO:0000313" key="10">
    <source>
        <dbReference type="EMBL" id="QWZ09283.1"/>
    </source>
</evidence>
<dbReference type="GO" id="GO:0044874">
    <property type="term" value="P:lipoprotein localization to outer membrane"/>
    <property type="evidence" value="ECO:0007669"/>
    <property type="project" value="TreeGrafter"/>
</dbReference>
<feature type="domain" description="ABC3 transporter permease C-terminal" evidence="8">
    <location>
        <begin position="724"/>
        <end position="839"/>
    </location>
</feature>
<comment type="similarity">
    <text evidence="2">Belongs to the ABC-4 integral membrane protein family. LolC/E subfamily.</text>
</comment>
<protein>
    <submittedName>
        <fullName evidence="10">FtsX-like permease family protein</fullName>
    </submittedName>
</protein>
<keyword evidence="6 7" id="KW-0472">Membrane</keyword>
<feature type="transmembrane region" description="Helical" evidence="7">
    <location>
        <begin position="716"/>
        <end position="745"/>
    </location>
</feature>
<evidence type="ECO:0000256" key="7">
    <source>
        <dbReference type="SAM" id="Phobius"/>
    </source>
</evidence>
<dbReference type="InterPro" id="IPR003838">
    <property type="entry name" value="ABC3_permease_C"/>
</dbReference>
<feature type="transmembrane region" description="Helical" evidence="7">
    <location>
        <begin position="810"/>
        <end position="830"/>
    </location>
</feature>
<evidence type="ECO:0000256" key="3">
    <source>
        <dbReference type="ARBA" id="ARBA00022475"/>
    </source>
</evidence>
<dbReference type="PANTHER" id="PTHR30489">
    <property type="entry name" value="LIPOPROTEIN-RELEASING SYSTEM TRANSMEMBRANE PROTEIN LOLE"/>
    <property type="match status" value="1"/>
</dbReference>
<feature type="transmembrane region" description="Helical" evidence="7">
    <location>
        <begin position="766"/>
        <end position="790"/>
    </location>
</feature>
<organism evidence="10 11">
    <name type="scientific">Nocardioides panacis</name>
    <dbReference type="NCBI Taxonomy" id="2849501"/>
    <lineage>
        <taxon>Bacteria</taxon>
        <taxon>Bacillati</taxon>
        <taxon>Actinomycetota</taxon>
        <taxon>Actinomycetes</taxon>
        <taxon>Propionibacteriales</taxon>
        <taxon>Nocardioidaceae</taxon>
        <taxon>Nocardioides</taxon>
    </lineage>
</organism>
<evidence type="ECO:0000256" key="6">
    <source>
        <dbReference type="ARBA" id="ARBA00023136"/>
    </source>
</evidence>
<evidence type="ECO:0000259" key="9">
    <source>
        <dbReference type="Pfam" id="PF12704"/>
    </source>
</evidence>
<dbReference type="PANTHER" id="PTHR30489:SF0">
    <property type="entry name" value="LIPOPROTEIN-RELEASING SYSTEM TRANSMEMBRANE PROTEIN LOLE"/>
    <property type="match status" value="1"/>
</dbReference>